<keyword evidence="9" id="KW-0067">ATP-binding</keyword>
<evidence type="ECO:0000259" key="17">
    <source>
        <dbReference type="PROSITE" id="PS51731"/>
    </source>
</evidence>
<evidence type="ECO:0000256" key="16">
    <source>
        <dbReference type="SAM" id="MobiDB-lite"/>
    </source>
</evidence>
<keyword evidence="6 18" id="KW-0808">Transferase</keyword>
<evidence type="ECO:0000313" key="18">
    <source>
        <dbReference type="EMBL" id="NYZ64035.1"/>
    </source>
</evidence>
<evidence type="ECO:0000256" key="14">
    <source>
        <dbReference type="PIRSR" id="PIRSR036441-50"/>
    </source>
</evidence>
<keyword evidence="5" id="KW-0028">Amino-acid biosynthesis</keyword>
<dbReference type="EMBL" id="JACCJZ010000020">
    <property type="protein sequence ID" value="NYZ64035.1"/>
    <property type="molecule type" value="Genomic_DNA"/>
</dbReference>
<evidence type="ECO:0000256" key="15">
    <source>
        <dbReference type="PIRSR" id="PIRSR036441-51"/>
    </source>
</evidence>
<evidence type="ECO:0000256" key="9">
    <source>
        <dbReference type="ARBA" id="ARBA00022840"/>
    </source>
</evidence>
<feature type="site" description="Transition state stabilizer" evidence="15">
    <location>
        <position position="77"/>
    </location>
</feature>
<reference evidence="18 19" key="1">
    <citation type="submission" date="2020-07" db="EMBL/GenBank/DDBJ databases">
        <title>isolation of Luteimonas sp. SJ-16.</title>
        <authorList>
            <person name="Huang X.-X."/>
            <person name="Xu L."/>
            <person name="Sun J.-Q."/>
        </authorList>
    </citation>
    <scope>NUCLEOTIDE SEQUENCE [LARGE SCALE GENOMIC DNA]</scope>
    <source>
        <strain evidence="18 19">SJ-16</strain>
    </source>
</reference>
<dbReference type="InterPro" id="IPR004662">
    <property type="entry name" value="AcgluKinase_fam"/>
</dbReference>
<dbReference type="InterPro" id="IPR006855">
    <property type="entry name" value="Vertebrate-like_GNAT_dom"/>
</dbReference>
<dbReference type="FunFam" id="3.40.1160.10:FF:000046">
    <property type="entry name" value="N-acetylglutamate kinase / N-acetylglutamate synthase"/>
    <property type="match status" value="1"/>
</dbReference>
<evidence type="ECO:0000256" key="7">
    <source>
        <dbReference type="ARBA" id="ARBA00022741"/>
    </source>
</evidence>
<accession>A0A7Z0QUH9</accession>
<keyword evidence="8 18" id="KW-0418">Kinase</keyword>
<dbReference type="PANTHER" id="PTHR23342">
    <property type="entry name" value="N-ACETYLGLUTAMATE SYNTHASE"/>
    <property type="match status" value="1"/>
</dbReference>
<dbReference type="Pfam" id="PF00696">
    <property type="entry name" value="AA_kinase"/>
    <property type="match status" value="1"/>
</dbReference>
<name>A0A7Z0QUH9_9GAMM</name>
<dbReference type="NCBIfam" id="NF003387">
    <property type="entry name" value="PRK04531.1-2"/>
    <property type="match status" value="1"/>
</dbReference>
<dbReference type="SUPFAM" id="SSF55729">
    <property type="entry name" value="Acyl-CoA N-acyltransferases (Nat)"/>
    <property type="match status" value="1"/>
</dbReference>
<keyword evidence="4" id="KW-0055">Arginine biosynthesis</keyword>
<dbReference type="PANTHER" id="PTHR23342:SF0">
    <property type="entry name" value="N-ACETYLGLUTAMATE SYNTHASE, MITOCHONDRIAL"/>
    <property type="match status" value="1"/>
</dbReference>
<feature type="site" description="Transition state stabilizer" evidence="15">
    <location>
        <position position="282"/>
    </location>
</feature>
<feature type="binding site" evidence="14">
    <location>
        <begin position="110"/>
        <end position="111"/>
    </location>
    <ligand>
        <name>substrate</name>
    </ligand>
</feature>
<feature type="domain" description="N-acetyltransferase" evidence="17">
    <location>
        <begin position="325"/>
        <end position="471"/>
    </location>
</feature>
<evidence type="ECO:0000256" key="8">
    <source>
        <dbReference type="ARBA" id="ARBA00022777"/>
    </source>
</evidence>
<dbReference type="GO" id="GO:0005737">
    <property type="term" value="C:cytoplasm"/>
    <property type="evidence" value="ECO:0007669"/>
    <property type="project" value="InterPro"/>
</dbReference>
<dbReference type="Gene3D" id="3.40.630.30">
    <property type="match status" value="1"/>
</dbReference>
<comment type="similarity">
    <text evidence="13">In the N-terminal section; belongs to the acetylglutamate kinase family. ArgB subfamily.</text>
</comment>
<evidence type="ECO:0000256" key="11">
    <source>
        <dbReference type="ARBA" id="ARBA00030639"/>
    </source>
</evidence>
<comment type="caution">
    <text evidence="18">The sequence shown here is derived from an EMBL/GenBank/DDBJ whole genome shotgun (WGS) entry which is preliminary data.</text>
</comment>
<comment type="pathway">
    <text evidence="1">Amino-acid biosynthesis; L-arginine biosynthesis; N(2)-acetyl-L-ornithine from L-glutamate: step 2/4.</text>
</comment>
<dbReference type="Pfam" id="PF04768">
    <property type="entry name" value="NAT"/>
    <property type="match status" value="1"/>
</dbReference>
<dbReference type="PIRSF" id="PIRSF036441">
    <property type="entry name" value="NAGK_DUF619"/>
    <property type="match status" value="1"/>
</dbReference>
<feature type="binding site" evidence="14">
    <location>
        <position position="221"/>
    </location>
    <ligand>
        <name>substrate</name>
    </ligand>
</feature>
<dbReference type="SUPFAM" id="SSF53633">
    <property type="entry name" value="Carbamate kinase-like"/>
    <property type="match status" value="1"/>
</dbReference>
<proteinExistence type="inferred from homology"/>
<evidence type="ECO:0000256" key="3">
    <source>
        <dbReference type="ARBA" id="ARBA00021197"/>
    </source>
</evidence>
<feature type="region of interest" description="Disordered" evidence="16">
    <location>
        <begin position="1"/>
        <end position="29"/>
    </location>
</feature>
<dbReference type="Proteomes" id="UP000589896">
    <property type="component" value="Unassembled WGS sequence"/>
</dbReference>
<evidence type="ECO:0000256" key="12">
    <source>
        <dbReference type="ARBA" id="ARBA00048141"/>
    </source>
</evidence>
<dbReference type="NCBIfam" id="TIGR00761">
    <property type="entry name" value="argB"/>
    <property type="match status" value="1"/>
</dbReference>
<dbReference type="GO" id="GO:0006526">
    <property type="term" value="P:L-arginine biosynthetic process"/>
    <property type="evidence" value="ECO:0007669"/>
    <property type="project" value="UniProtKB-UniPathway"/>
</dbReference>
<dbReference type="GO" id="GO:0003991">
    <property type="term" value="F:acetylglutamate kinase activity"/>
    <property type="evidence" value="ECO:0007669"/>
    <property type="project" value="UniProtKB-EC"/>
</dbReference>
<evidence type="ECO:0000256" key="10">
    <source>
        <dbReference type="ARBA" id="ARBA00030178"/>
    </source>
</evidence>
<evidence type="ECO:0000256" key="1">
    <source>
        <dbReference type="ARBA" id="ARBA00004828"/>
    </source>
</evidence>
<dbReference type="EC" id="2.7.2.8" evidence="2"/>
<dbReference type="CDD" id="cd04264">
    <property type="entry name" value="DUF619-NAGS"/>
    <property type="match status" value="1"/>
</dbReference>
<protein>
    <recommendedName>
        <fullName evidence="3">Acetylglutamate kinase</fullName>
        <ecNumber evidence="2">2.7.2.8</ecNumber>
    </recommendedName>
    <alternativeName>
        <fullName evidence="10">N-acetyl-L-glutamate 5-phosphotransferase</fullName>
    </alternativeName>
    <alternativeName>
        <fullName evidence="11">NAG kinase</fullName>
    </alternativeName>
</protein>
<dbReference type="GO" id="GO:0004042">
    <property type="term" value="F:L-glutamate N-acetyltransferase activity"/>
    <property type="evidence" value="ECO:0007669"/>
    <property type="project" value="TreeGrafter"/>
</dbReference>
<evidence type="ECO:0000256" key="6">
    <source>
        <dbReference type="ARBA" id="ARBA00022679"/>
    </source>
</evidence>
<dbReference type="InterPro" id="IPR041734">
    <property type="entry name" value="NAGK-fArgBP"/>
</dbReference>
<evidence type="ECO:0000313" key="19">
    <source>
        <dbReference type="Proteomes" id="UP000589896"/>
    </source>
</evidence>
<dbReference type="NCBIfam" id="NF003386">
    <property type="entry name" value="PRK04531.1-1"/>
    <property type="match status" value="1"/>
</dbReference>
<evidence type="ECO:0000256" key="5">
    <source>
        <dbReference type="ARBA" id="ARBA00022605"/>
    </source>
</evidence>
<dbReference type="AlphaFoldDB" id="A0A7Z0QUH9"/>
<feature type="compositionally biased region" description="Polar residues" evidence="16">
    <location>
        <begin position="1"/>
        <end position="10"/>
    </location>
</feature>
<evidence type="ECO:0000256" key="2">
    <source>
        <dbReference type="ARBA" id="ARBA00013065"/>
    </source>
</evidence>
<dbReference type="InterPro" id="IPR016181">
    <property type="entry name" value="Acyl_CoA_acyltransferase"/>
</dbReference>
<dbReference type="Gene3D" id="3.40.1160.10">
    <property type="entry name" value="Acetylglutamate kinase-like"/>
    <property type="match status" value="1"/>
</dbReference>
<dbReference type="GO" id="GO:0005524">
    <property type="term" value="F:ATP binding"/>
    <property type="evidence" value="ECO:0007669"/>
    <property type="project" value="UniProtKB-KW"/>
</dbReference>
<keyword evidence="19" id="KW-1185">Reference proteome</keyword>
<dbReference type="PROSITE" id="PS51731">
    <property type="entry name" value="GNAT_NAGS"/>
    <property type="match status" value="1"/>
</dbReference>
<dbReference type="InterPro" id="IPR036393">
    <property type="entry name" value="AceGlu_kinase-like_sf"/>
</dbReference>
<organism evidence="18 19">
    <name type="scientific">Luteimonas deserti</name>
    <dbReference type="NCBI Taxonomy" id="2752306"/>
    <lineage>
        <taxon>Bacteria</taxon>
        <taxon>Pseudomonadati</taxon>
        <taxon>Pseudomonadota</taxon>
        <taxon>Gammaproteobacteria</taxon>
        <taxon>Lysobacterales</taxon>
        <taxon>Lysobacteraceae</taxon>
        <taxon>Luteimonas</taxon>
    </lineage>
</organism>
<evidence type="ECO:0000256" key="13">
    <source>
        <dbReference type="ARBA" id="ARBA00061305"/>
    </source>
</evidence>
<feature type="binding site" evidence="14">
    <location>
        <position position="132"/>
    </location>
    <ligand>
        <name>substrate</name>
    </ligand>
</feature>
<sequence length="472" mass="51886">MPTPCAGSSTRRPEPRDPSSPIRRSIHTSRPVNIPATHVQTRQTIVRLLSSMASAKEISQYLKRFSQLDAKRFAVVKVGGAVLRDELDDLTSSLSFLQEVGLTPIVLHGAGPQLDAELAAAGIEKNTVNGLRVTTPEALAIVRRVFQAANLRLVEALQRNGARATSITGGVFEATYLDQATYGLVGEVNAVNLAPIEASLQAGSIPVITSLGETASGQILNINADFAANELVRELQPYKIIFLTGTGGLLDADGKVIDSINLSTEYDHLIQQPWIHGGMKVKIEQIKALLEGLPMASSVSITRPADLAKELFTHKGSGTLVRRGERVLRAVDWSELDLERLKSLIESSFGRELAPDYFERTPLLRAYVSENYRAAVILTDAEGSVYLDKFAVLDDAQGEGLGRAVWNVMREETPQLFWRSRHHNQVNIFYYAESDGCIKQEKWKVFWYGLDGFEQIQRSVAHCATRPPTLIG</sequence>
<dbReference type="InterPro" id="IPR001048">
    <property type="entry name" value="Asp/Glu/Uridylate_kinase"/>
</dbReference>
<dbReference type="CDD" id="cd04252">
    <property type="entry name" value="AAK_NAGK-fArgBP"/>
    <property type="match status" value="1"/>
</dbReference>
<keyword evidence="7" id="KW-0547">Nucleotide-binding</keyword>
<dbReference type="UniPathway" id="UPA00068">
    <property type="reaction ID" value="UER00107"/>
</dbReference>
<evidence type="ECO:0000256" key="4">
    <source>
        <dbReference type="ARBA" id="ARBA00022571"/>
    </source>
</evidence>
<comment type="catalytic activity">
    <reaction evidence="12">
        <text>N-acetyl-L-glutamate + ATP = N-acetyl-L-glutamyl 5-phosphate + ADP</text>
        <dbReference type="Rhea" id="RHEA:14629"/>
        <dbReference type="ChEBI" id="CHEBI:30616"/>
        <dbReference type="ChEBI" id="CHEBI:44337"/>
        <dbReference type="ChEBI" id="CHEBI:57936"/>
        <dbReference type="ChEBI" id="CHEBI:456216"/>
        <dbReference type="EC" id="2.7.2.8"/>
    </reaction>
</comment>
<dbReference type="InterPro" id="IPR011242">
    <property type="entry name" value="ArgB_GNAT"/>
</dbReference>
<gene>
    <name evidence="18" type="ORF">H0E82_14950</name>
</gene>